<dbReference type="Proteomes" id="UP000264231">
    <property type="component" value="Plasmid lp159"/>
</dbReference>
<keyword evidence="2" id="KW-0614">Plasmid</keyword>
<feature type="signal peptide" evidence="1">
    <location>
        <begin position="1"/>
        <end position="24"/>
    </location>
</feature>
<dbReference type="AlphaFoldDB" id="A0A172XCM4"/>
<proteinExistence type="predicted"/>
<evidence type="ECO:0000313" key="2">
    <source>
        <dbReference type="EMBL" id="ANF34424.1"/>
    </source>
</evidence>
<evidence type="ECO:0000256" key="1">
    <source>
        <dbReference type="SAM" id="SignalP"/>
    </source>
</evidence>
<geneLocation type="plasmid" evidence="2 3">
    <name>lp159</name>
</geneLocation>
<organism evidence="2 3">
    <name type="scientific">Borrelia turicatae</name>
    <dbReference type="NCBI Taxonomy" id="142"/>
    <lineage>
        <taxon>Bacteria</taxon>
        <taxon>Pseudomonadati</taxon>
        <taxon>Spirochaetota</taxon>
        <taxon>Spirochaetia</taxon>
        <taxon>Spirochaetales</taxon>
        <taxon>Borreliaceae</taxon>
        <taxon>Borrelia</taxon>
    </lineage>
</organism>
<reference evidence="2 3" key="1">
    <citation type="submission" date="2016-05" db="EMBL/GenBank/DDBJ databases">
        <title>Chromosome and linear plasmid sequence of a 2015 human isolate of tick-borne relapsing fever spirochete, Borrelia turicatae.</title>
        <authorList>
            <person name="Kingry L.C."/>
            <person name="Dhwani B."/>
            <person name="Replogle A."/>
            <person name="Sexton C."/>
            <person name="Rowe L."/>
            <person name="Stermole B.M."/>
            <person name="Christensen A.M."/>
            <person name="Schriefer M.E."/>
        </authorList>
    </citation>
    <scope>NUCLEOTIDE SEQUENCE [LARGE SCALE GENOMIC DNA]</scope>
    <source>
        <strain evidence="2 3">BTE5EL</strain>
        <plasmid evidence="2 3">lp159</plasmid>
    </source>
</reference>
<name>A0A172XCM4_BORTU</name>
<accession>A0A172XCM4</accession>
<dbReference type="RefSeq" id="WP_020282319.1">
    <property type="nucleotide sequence ID" value="NZ_CP015630.1"/>
</dbReference>
<gene>
    <name evidence="2" type="ORF">A7978_04760</name>
</gene>
<dbReference type="EMBL" id="CP015630">
    <property type="protein sequence ID" value="ANF34424.1"/>
    <property type="molecule type" value="Genomic_DNA"/>
</dbReference>
<keyword evidence="1" id="KW-0732">Signal</keyword>
<feature type="chain" id="PRO_5008003319" evidence="1">
    <location>
        <begin position="25"/>
        <end position="184"/>
    </location>
</feature>
<evidence type="ECO:0000313" key="3">
    <source>
        <dbReference type="Proteomes" id="UP000264231"/>
    </source>
</evidence>
<protein>
    <submittedName>
        <fullName evidence="2">Uncharacterized protein</fullName>
    </submittedName>
</protein>
<sequence length="184" mass="21290">MVIKKLIFKLFFAVGLFVFFNAFAKESQEFRATYLSNKRDTGNFALNLTNNDGDVLSIGYDSYFSGSVRIYLDFNGNREIRINAIKLNEDNIYLYEHRSFVNGAMNISSRDRMWSDGVKLDFSRCKFEWKKLLGSAKDRDFKFCVDGIEVESKLGKRYEFRVSAANLGKLIELVEQAYSLKLLT</sequence>